<gene>
    <name evidence="7" type="ORF">A3770_09p53810</name>
</gene>
<dbReference type="SUPFAM" id="SSF144091">
    <property type="entry name" value="Rhomboid-like"/>
    <property type="match status" value="1"/>
</dbReference>
<dbReference type="GO" id="GO:0006890">
    <property type="term" value="P:retrograde vesicle-mediated transport, Golgi to endoplasmic reticulum"/>
    <property type="evidence" value="ECO:0007669"/>
    <property type="project" value="InterPro"/>
</dbReference>
<protein>
    <submittedName>
        <fullName evidence="7">Uncharacterized protein</fullName>
    </submittedName>
</protein>
<evidence type="ECO:0000256" key="4">
    <source>
        <dbReference type="ARBA" id="ARBA00023136"/>
    </source>
</evidence>
<dbReference type="Proteomes" id="UP000316726">
    <property type="component" value="Chromosome 9"/>
</dbReference>
<keyword evidence="3 6" id="KW-1133">Transmembrane helix</keyword>
<proteinExistence type="predicted"/>
<dbReference type="Gene3D" id="1.20.1540.10">
    <property type="entry name" value="Rhomboid-like"/>
    <property type="match status" value="1"/>
</dbReference>
<dbReference type="InterPro" id="IPR035952">
    <property type="entry name" value="Rhomboid-like_sf"/>
</dbReference>
<dbReference type="OrthoDB" id="73612at2759"/>
<dbReference type="GO" id="GO:0005794">
    <property type="term" value="C:Golgi apparatus"/>
    <property type="evidence" value="ECO:0007669"/>
    <property type="project" value="TreeGrafter"/>
</dbReference>
<dbReference type="Pfam" id="PF08551">
    <property type="entry name" value="DUF1751"/>
    <property type="match status" value="1"/>
</dbReference>
<evidence type="ECO:0000256" key="3">
    <source>
        <dbReference type="ARBA" id="ARBA00022989"/>
    </source>
</evidence>
<feature type="transmembrane region" description="Helical" evidence="6">
    <location>
        <begin position="152"/>
        <end position="170"/>
    </location>
</feature>
<evidence type="ECO:0000256" key="2">
    <source>
        <dbReference type="ARBA" id="ARBA00022692"/>
    </source>
</evidence>
<dbReference type="PANTHER" id="PTHR13377:SF3">
    <property type="entry name" value="TRANSMEMBRANE PROTEIN 115"/>
    <property type="match status" value="1"/>
</dbReference>
<keyword evidence="2 6" id="KW-0812">Transmembrane</keyword>
<feature type="compositionally biased region" description="Basic and acidic residues" evidence="5">
    <location>
        <begin position="324"/>
        <end position="333"/>
    </location>
</feature>
<keyword evidence="4 6" id="KW-0472">Membrane</keyword>
<dbReference type="AlphaFoldDB" id="A0A5B8MR09"/>
<comment type="subcellular location">
    <subcellularLocation>
        <location evidence="1">Membrane</location>
        <topology evidence="1">Multi-pass membrane protein</topology>
    </subcellularLocation>
</comment>
<evidence type="ECO:0000256" key="1">
    <source>
        <dbReference type="ARBA" id="ARBA00004141"/>
    </source>
</evidence>
<organism evidence="7 8">
    <name type="scientific">Chloropicon primus</name>
    <dbReference type="NCBI Taxonomy" id="1764295"/>
    <lineage>
        <taxon>Eukaryota</taxon>
        <taxon>Viridiplantae</taxon>
        <taxon>Chlorophyta</taxon>
        <taxon>Chloropicophyceae</taxon>
        <taxon>Chloropicales</taxon>
        <taxon>Chloropicaceae</taxon>
        <taxon>Chloropicon</taxon>
    </lineage>
</organism>
<dbReference type="FunFam" id="1.20.1540.10:FF:000004">
    <property type="entry name" value="Transmembrane protein 115"/>
    <property type="match status" value="1"/>
</dbReference>
<evidence type="ECO:0000313" key="7">
    <source>
        <dbReference type="EMBL" id="QDZ22863.1"/>
    </source>
</evidence>
<evidence type="ECO:0000313" key="8">
    <source>
        <dbReference type="Proteomes" id="UP000316726"/>
    </source>
</evidence>
<dbReference type="GO" id="GO:0016020">
    <property type="term" value="C:membrane"/>
    <property type="evidence" value="ECO:0007669"/>
    <property type="project" value="UniProtKB-SubCell"/>
</dbReference>
<feature type="region of interest" description="Disordered" evidence="5">
    <location>
        <begin position="274"/>
        <end position="333"/>
    </location>
</feature>
<dbReference type="SMART" id="SM01160">
    <property type="entry name" value="DUF1751"/>
    <property type="match status" value="1"/>
</dbReference>
<feature type="transmembrane region" description="Helical" evidence="6">
    <location>
        <begin position="195"/>
        <end position="228"/>
    </location>
</feature>
<reference evidence="7 8" key="1">
    <citation type="submission" date="2018-07" db="EMBL/GenBank/DDBJ databases">
        <title>The complete nuclear genome of the prasinophyte Chloropicon primus (CCMP1205).</title>
        <authorList>
            <person name="Pombert J.-F."/>
            <person name="Otis C."/>
            <person name="Turmel M."/>
            <person name="Lemieux C."/>
        </authorList>
    </citation>
    <scope>NUCLEOTIDE SEQUENCE [LARGE SCALE GENOMIC DNA]</scope>
    <source>
        <strain evidence="7 8">CCMP1205</strain>
    </source>
</reference>
<accession>A0A5B8MR09</accession>
<evidence type="ECO:0000256" key="6">
    <source>
        <dbReference type="SAM" id="Phobius"/>
    </source>
</evidence>
<evidence type="ECO:0000256" key="5">
    <source>
        <dbReference type="SAM" id="MobiDB-lite"/>
    </source>
</evidence>
<dbReference type="STRING" id="1764295.A0A5B8MR09"/>
<feature type="transmembrane region" description="Helical" evidence="6">
    <location>
        <begin position="118"/>
        <end position="140"/>
    </location>
</feature>
<dbReference type="EMBL" id="CP031042">
    <property type="protein sequence ID" value="QDZ22863.1"/>
    <property type="molecule type" value="Genomic_DNA"/>
</dbReference>
<dbReference type="PANTHER" id="PTHR13377">
    <property type="entry name" value="PLACENTAL PROTEIN 6"/>
    <property type="match status" value="1"/>
</dbReference>
<name>A0A5B8MR09_9CHLO</name>
<sequence length="333" mass="35710">MSGDLEMGSGSGGVGARAGAAVVSLRKAAFQNVLKSQPLTRSLAGLVLIGFVLQLLVGDAFRNLFALVPAKVIPKLWMLITAGLVEVNPLQLLVNVGCLFFVGNLLEPLWGWKELAKFLVFVNALGFSLVMATYILIYIFARTVTVPSSPMIFAQFGGFTTSVGGLFVGLKQALPEEELSAGPGYASLRFKNLPLVYLVLCLVVTGVFEDGSIFFMALYGILTAFIYLRKFHKRPDSTTLGDQSESMRLISLFPEAVHPALEVVSTEITKKIFSGKGGRGTRAGSLGSGDLPTTTPENPEAARRRERGAAALEKRLENMAQSSTKKEKGGGDE</sequence>
<dbReference type="InterPro" id="IPR013861">
    <property type="entry name" value="TMEM115/Pdh1/Rbl19"/>
</dbReference>
<feature type="transmembrane region" description="Helical" evidence="6">
    <location>
        <begin position="43"/>
        <end position="65"/>
    </location>
</feature>
<keyword evidence="8" id="KW-1185">Reference proteome</keyword>
<feature type="transmembrane region" description="Helical" evidence="6">
    <location>
        <begin position="77"/>
        <end position="106"/>
    </location>
</feature>